<accession>A0ABU5MR45</accession>
<dbReference type="RefSeq" id="WP_116438518.1">
    <property type="nucleotide sequence ID" value="NZ_NNRR02000001.1"/>
</dbReference>
<feature type="compositionally biased region" description="Basic and acidic residues" evidence="1">
    <location>
        <begin position="278"/>
        <end position="325"/>
    </location>
</feature>
<proteinExistence type="predicted"/>
<protein>
    <recommendedName>
        <fullName evidence="5">ATPase</fullName>
    </recommendedName>
</protein>
<feature type="compositionally biased region" description="Low complexity" evidence="1">
    <location>
        <begin position="326"/>
        <end position="397"/>
    </location>
</feature>
<feature type="transmembrane region" description="Helical" evidence="2">
    <location>
        <begin position="7"/>
        <end position="26"/>
    </location>
</feature>
<feature type="region of interest" description="Disordered" evidence="1">
    <location>
        <begin position="244"/>
        <end position="403"/>
    </location>
</feature>
<evidence type="ECO:0000256" key="1">
    <source>
        <dbReference type="SAM" id="MobiDB-lite"/>
    </source>
</evidence>
<feature type="transmembrane region" description="Helical" evidence="2">
    <location>
        <begin position="212"/>
        <end position="235"/>
    </location>
</feature>
<name>A0ABU5MR45_9BIFI</name>
<evidence type="ECO:0000256" key="2">
    <source>
        <dbReference type="SAM" id="Phobius"/>
    </source>
</evidence>
<feature type="compositionally biased region" description="Low complexity" evidence="1">
    <location>
        <begin position="248"/>
        <end position="277"/>
    </location>
</feature>
<gene>
    <name evidence="3" type="ORF">CG393_004395</name>
</gene>
<keyword evidence="2" id="KW-1133">Transmembrane helix</keyword>
<sequence>MKNFFKGISFTQVLAGSLAAVTAFLLSSKIGIAGSVIGVAIGSIVSAVASQLYQNVIHASSKKIQSSSALKSGSSRYEEDDTKVVNNARFIALEDDMPKEYEVYNNMIDSSKEKQARRVVAMASNTNVANVAGDSLRDVDSLSSQNAKSGESQALNAESTSVMELSSLRKLKEEDNELSEGDEDSILTLNDAKRELGGGSYYANSEAKYKKLTIVIAILSALAAVLLTAGVVLLFTQGKGTDNLVPSGQNTEQNNGQNQNNPMRQNGQNNGVQNQDKNSQDAQKDSQDAQDSKDSKEGEDGKEGKEGKDSSSKNSSEKQDKKTHEGSSSSSSLDSNESNAGSGEQSSGDSGVSGADSGARGSKGDSSVSGDSSSSSSLSSNGASGGSAAQQGESGSQQSGGGE</sequence>
<feature type="transmembrane region" description="Helical" evidence="2">
    <location>
        <begin position="32"/>
        <end position="53"/>
    </location>
</feature>
<reference evidence="3 4" key="1">
    <citation type="journal article" date="2021" name="Microb. Ecol.">
        <title>A Generalist Lifestyle Allows Rare Gardnerella spp. to Persist at Low Levels in the Vaginal Microbiome.</title>
        <authorList>
            <person name="Khan S."/>
            <person name="Vancuren S.J."/>
            <person name="Hill J.E."/>
        </authorList>
    </citation>
    <scope>NUCLEOTIDE SEQUENCE [LARGE SCALE GENOMIC DNA]</scope>
    <source>
        <strain evidence="3 4">GH020</strain>
    </source>
</reference>
<dbReference type="EMBL" id="NNRR02000001">
    <property type="protein sequence ID" value="MDZ7544907.1"/>
    <property type="molecule type" value="Genomic_DNA"/>
</dbReference>
<comment type="caution">
    <text evidence="3">The sequence shown here is derived from an EMBL/GenBank/DDBJ whole genome shotgun (WGS) entry which is preliminary data.</text>
</comment>
<evidence type="ECO:0000313" key="3">
    <source>
        <dbReference type="EMBL" id="MDZ7544907.1"/>
    </source>
</evidence>
<evidence type="ECO:0008006" key="5">
    <source>
        <dbReference type="Google" id="ProtNLM"/>
    </source>
</evidence>
<keyword evidence="2" id="KW-0812">Transmembrane</keyword>
<keyword evidence="2" id="KW-0472">Membrane</keyword>
<evidence type="ECO:0000313" key="4">
    <source>
        <dbReference type="Proteomes" id="UP000257886"/>
    </source>
</evidence>
<organism evidence="3 4">
    <name type="scientific">Gardnerella piotii</name>
    <dbReference type="NCBI Taxonomy" id="2792977"/>
    <lineage>
        <taxon>Bacteria</taxon>
        <taxon>Bacillati</taxon>
        <taxon>Actinomycetota</taxon>
        <taxon>Actinomycetes</taxon>
        <taxon>Bifidobacteriales</taxon>
        <taxon>Bifidobacteriaceae</taxon>
        <taxon>Gardnerella</taxon>
    </lineage>
</organism>
<dbReference type="Proteomes" id="UP000257886">
    <property type="component" value="Unassembled WGS sequence"/>
</dbReference>
<keyword evidence="4" id="KW-1185">Reference proteome</keyword>